<dbReference type="PANTHER" id="PTHR11741">
    <property type="entry name" value="ELONGATION FACTOR TS"/>
    <property type="match status" value="1"/>
</dbReference>
<dbReference type="InterPro" id="IPR014039">
    <property type="entry name" value="Transl_elong_EFTs/EF1B_dimer"/>
</dbReference>
<keyword evidence="11" id="KW-1185">Reference proteome</keyword>
<dbReference type="PANTHER" id="PTHR11741:SF0">
    <property type="entry name" value="ELONGATION FACTOR TS, MITOCHONDRIAL"/>
    <property type="match status" value="1"/>
</dbReference>
<dbReference type="Gene3D" id="1.10.8.10">
    <property type="entry name" value="DNA helicase RuvA subunit, C-terminal domain"/>
    <property type="match status" value="1"/>
</dbReference>
<organism evidence="10 11">
    <name type="scientific">Roseospira visakhapatnamensis</name>
    <dbReference type="NCBI Taxonomy" id="390880"/>
    <lineage>
        <taxon>Bacteria</taxon>
        <taxon>Pseudomonadati</taxon>
        <taxon>Pseudomonadota</taxon>
        <taxon>Alphaproteobacteria</taxon>
        <taxon>Rhodospirillales</taxon>
        <taxon>Rhodospirillaceae</taxon>
        <taxon>Roseospira</taxon>
    </lineage>
</organism>
<dbReference type="PROSITE" id="PS01126">
    <property type="entry name" value="EF_TS_1"/>
    <property type="match status" value="1"/>
</dbReference>
<dbReference type="Proteomes" id="UP000554286">
    <property type="component" value="Unassembled WGS sequence"/>
</dbReference>
<dbReference type="GO" id="GO:0003746">
    <property type="term" value="F:translation elongation factor activity"/>
    <property type="evidence" value="ECO:0007669"/>
    <property type="project" value="UniProtKB-UniRule"/>
</dbReference>
<dbReference type="CDD" id="cd14275">
    <property type="entry name" value="UBA_EF-Ts"/>
    <property type="match status" value="1"/>
</dbReference>
<keyword evidence="4 6" id="KW-0251">Elongation factor</keyword>
<feature type="domain" description="Translation elongation factor EFTs/EF1B dimerisation" evidence="9">
    <location>
        <begin position="71"/>
        <end position="289"/>
    </location>
</feature>
<comment type="function">
    <text evidence="6 7">Associates with the EF-Tu.GDP complex and induces the exchange of GDP to GTP. It remains bound to the aminoacyl-tRNA.EF-Tu.GTP complex up to the GTP hydrolysis stage on the ribosome.</text>
</comment>
<protein>
    <recommendedName>
        <fullName evidence="2 6">Elongation factor Ts</fullName>
        <shortName evidence="6">EF-Ts</shortName>
    </recommendedName>
</protein>
<dbReference type="FunFam" id="1.10.8.10:FF:000001">
    <property type="entry name" value="Elongation factor Ts"/>
    <property type="match status" value="1"/>
</dbReference>
<dbReference type="PROSITE" id="PS01127">
    <property type="entry name" value="EF_TS_2"/>
    <property type="match status" value="1"/>
</dbReference>
<feature type="region of interest" description="Involved in Mg(2+) ion dislocation from EF-Tu" evidence="6">
    <location>
        <begin position="80"/>
        <end position="83"/>
    </location>
</feature>
<proteinExistence type="inferred from homology"/>
<dbReference type="InterPro" id="IPR009060">
    <property type="entry name" value="UBA-like_sf"/>
</dbReference>
<gene>
    <name evidence="6" type="primary">tsf</name>
    <name evidence="10" type="ORF">GGD89_001478</name>
</gene>
<dbReference type="Gene3D" id="3.30.479.20">
    <property type="entry name" value="Elongation factor Ts, dimerisation domain"/>
    <property type="match status" value="2"/>
</dbReference>
<dbReference type="InterPro" id="IPR018101">
    <property type="entry name" value="Transl_elong_Ts_CS"/>
</dbReference>
<keyword evidence="3 6" id="KW-0963">Cytoplasm</keyword>
<keyword evidence="5 6" id="KW-0648">Protein biosynthesis</keyword>
<evidence type="ECO:0000256" key="7">
    <source>
        <dbReference type="RuleBase" id="RU000642"/>
    </source>
</evidence>
<comment type="subcellular location">
    <subcellularLocation>
        <location evidence="6 8">Cytoplasm</location>
    </subcellularLocation>
</comment>
<accession>A0A7W6RCE2</accession>
<sequence>MAEITASMVKDLRAKTGAGMMDCKKALNETAGDLDAAVDWLRKKGLAAAAKKASRVAAEGLVGVRAEGTRGAVVELNAETDFVARNETFQGLVETLTGLVLVEGDDLEALKDKPYPETGRTVAEELTHQVATIGENMNLRRAQVLSVSKGVIASYMHNVARPGLGRIGVLVALESEGDPAKLAALGKSLAMHVAAAAPQYLNREAVDTTALDRERAVLVEQARESGKPENIIEKMVEGRLRKYYEEVCLLEQIYVMDNESKVQTVVEAAAKEMGVPVALAGFARFSLGEGIEKEEKDFAAEVAEQLNK</sequence>
<comment type="caution">
    <text evidence="10">The sequence shown here is derived from an EMBL/GenBank/DDBJ whole genome shotgun (WGS) entry which is preliminary data.</text>
</comment>
<dbReference type="InterPro" id="IPR036402">
    <property type="entry name" value="EF-Ts_dimer_sf"/>
</dbReference>
<evidence type="ECO:0000256" key="1">
    <source>
        <dbReference type="ARBA" id="ARBA00005532"/>
    </source>
</evidence>
<evidence type="ECO:0000256" key="5">
    <source>
        <dbReference type="ARBA" id="ARBA00022917"/>
    </source>
</evidence>
<dbReference type="Pfam" id="PF00889">
    <property type="entry name" value="EF_TS"/>
    <property type="match status" value="1"/>
</dbReference>
<evidence type="ECO:0000259" key="9">
    <source>
        <dbReference type="Pfam" id="PF00889"/>
    </source>
</evidence>
<dbReference type="SUPFAM" id="SSF54713">
    <property type="entry name" value="Elongation factor Ts (EF-Ts), dimerisation domain"/>
    <property type="match status" value="2"/>
</dbReference>
<dbReference type="EMBL" id="JACIGK010000009">
    <property type="protein sequence ID" value="MBB4265853.1"/>
    <property type="molecule type" value="Genomic_DNA"/>
</dbReference>
<evidence type="ECO:0000256" key="6">
    <source>
        <dbReference type="HAMAP-Rule" id="MF_00050"/>
    </source>
</evidence>
<dbReference type="FunFam" id="1.10.286.20:FF:000001">
    <property type="entry name" value="Elongation factor Ts"/>
    <property type="match status" value="1"/>
</dbReference>
<evidence type="ECO:0000256" key="8">
    <source>
        <dbReference type="RuleBase" id="RU000643"/>
    </source>
</evidence>
<reference evidence="10 11" key="1">
    <citation type="submission" date="2020-08" db="EMBL/GenBank/DDBJ databases">
        <title>Genome sequencing of Purple Non-Sulfur Bacteria from various extreme environments.</title>
        <authorList>
            <person name="Mayer M."/>
        </authorList>
    </citation>
    <scope>NUCLEOTIDE SEQUENCE [LARGE SCALE GENOMIC DNA]</scope>
    <source>
        <strain evidence="10 11">JA131</strain>
    </source>
</reference>
<comment type="similarity">
    <text evidence="1 6 7">Belongs to the EF-Ts family.</text>
</comment>
<evidence type="ECO:0000256" key="3">
    <source>
        <dbReference type="ARBA" id="ARBA00022490"/>
    </source>
</evidence>
<evidence type="ECO:0000256" key="2">
    <source>
        <dbReference type="ARBA" id="ARBA00016956"/>
    </source>
</evidence>
<dbReference type="RefSeq" id="WP_184043635.1">
    <property type="nucleotide sequence ID" value="NZ_JACIGK010000009.1"/>
</dbReference>
<dbReference type="SUPFAM" id="SSF46934">
    <property type="entry name" value="UBA-like"/>
    <property type="match status" value="1"/>
</dbReference>
<evidence type="ECO:0000313" key="11">
    <source>
        <dbReference type="Proteomes" id="UP000554286"/>
    </source>
</evidence>
<dbReference type="InterPro" id="IPR001816">
    <property type="entry name" value="Transl_elong_EFTs/EF1B"/>
</dbReference>
<name>A0A7W6RCE2_9PROT</name>
<dbReference type="AlphaFoldDB" id="A0A7W6RCE2"/>
<dbReference type="NCBIfam" id="TIGR00116">
    <property type="entry name" value="tsf"/>
    <property type="match status" value="1"/>
</dbReference>
<dbReference type="Gene3D" id="1.10.286.20">
    <property type="match status" value="1"/>
</dbReference>
<dbReference type="HAMAP" id="MF_00050">
    <property type="entry name" value="EF_Ts"/>
    <property type="match status" value="1"/>
</dbReference>
<dbReference type="GO" id="GO:0005737">
    <property type="term" value="C:cytoplasm"/>
    <property type="evidence" value="ECO:0007669"/>
    <property type="project" value="UniProtKB-SubCell"/>
</dbReference>
<evidence type="ECO:0000313" key="10">
    <source>
        <dbReference type="EMBL" id="MBB4265853.1"/>
    </source>
</evidence>
<evidence type="ECO:0000256" key="4">
    <source>
        <dbReference type="ARBA" id="ARBA00022768"/>
    </source>
</evidence>